<sequence length="203" mass="21454">MMATTHVLTGVALAAAAASAVPEVSVVAVGAAAAGGLFPDLDLYAGHRKTLHYPIFFAIASLIAVAIATVEPTTLTVAGALFLAAAALHSIMDAFGGGLELRPWLGTSDRAVYSHFHRQWIPPRRWIRYDGAPEDLALATVMAVPALSTFDGPVALGVVALLLVSAGYVLVRKPMVRIAEWLVARLPTSVRTYIPARFVDDLQ</sequence>
<dbReference type="RefSeq" id="WP_050047539.1">
    <property type="nucleotide sequence ID" value="NZ_CP008874.1"/>
</dbReference>
<evidence type="ECO:0000313" key="2">
    <source>
        <dbReference type="EMBL" id="AKH96694.1"/>
    </source>
</evidence>
<dbReference type="HOGENOM" id="CLU_1357894_0_0_2"/>
<dbReference type="GeneID" id="26009555"/>
<feature type="transmembrane region" description="Helical" evidence="1">
    <location>
        <begin position="51"/>
        <end position="70"/>
    </location>
</feature>
<dbReference type="Proteomes" id="UP000060390">
    <property type="component" value="Chromosome"/>
</dbReference>
<dbReference type="PATRIC" id="fig|1604004.4.peg.194"/>
<dbReference type="InterPro" id="IPR007404">
    <property type="entry name" value="YdjM-like"/>
</dbReference>
<keyword evidence="5" id="KW-1185">Reference proteome</keyword>
<accession>A0A0F7PAP4</accession>
<dbReference type="AlphaFoldDB" id="A0A0F7PAP4"/>
<evidence type="ECO:0000313" key="5">
    <source>
        <dbReference type="Proteomes" id="UP000069906"/>
    </source>
</evidence>
<feature type="transmembrane region" description="Helical" evidence="1">
    <location>
        <begin position="152"/>
        <end position="171"/>
    </location>
</feature>
<dbReference type="Pfam" id="PF04307">
    <property type="entry name" value="YdjM"/>
    <property type="match status" value="1"/>
</dbReference>
<dbReference type="KEGG" id="hsu:HLASF_0182"/>
<keyword evidence="1" id="KW-0472">Membrane</keyword>
<evidence type="ECO:0008006" key="6">
    <source>
        <dbReference type="Google" id="ProtNLM"/>
    </source>
</evidence>
<dbReference type="STRING" id="1604004.HLASA_0182"/>
<dbReference type="EMBL" id="CP011564">
    <property type="protein sequence ID" value="ALG81096.1"/>
    <property type="molecule type" value="Genomic_DNA"/>
</dbReference>
<feature type="transmembrane region" description="Helical" evidence="1">
    <location>
        <begin position="77"/>
        <end position="99"/>
    </location>
</feature>
<dbReference type="Proteomes" id="UP000069906">
    <property type="component" value="Chromosome"/>
</dbReference>
<evidence type="ECO:0000313" key="4">
    <source>
        <dbReference type="Proteomes" id="UP000060390"/>
    </source>
</evidence>
<dbReference type="OrthoDB" id="204671at2157"/>
<dbReference type="EMBL" id="CP008874">
    <property type="protein sequence ID" value="AKH96694.1"/>
    <property type="molecule type" value="Genomic_DNA"/>
</dbReference>
<evidence type="ECO:0000256" key="1">
    <source>
        <dbReference type="SAM" id="Phobius"/>
    </source>
</evidence>
<keyword evidence="1" id="KW-0812">Transmembrane</keyword>
<protein>
    <recommendedName>
        <fullName evidence="6">Membrane-bound metal-dependent hydrolase</fullName>
    </recommendedName>
</protein>
<keyword evidence="1" id="KW-1133">Transmembrane helix</keyword>
<evidence type="ECO:0000313" key="3">
    <source>
        <dbReference type="EMBL" id="ALG81096.1"/>
    </source>
</evidence>
<dbReference type="KEGG" id="hsf:HLASA_0182"/>
<reference evidence="2 5" key="1">
    <citation type="journal article" date="2015" name="ISME J.">
        <title>Elemental sulfur and acetate can support life of a novel strictly anaerobic haloarchaeon.</title>
        <authorList>
            <person name="Sorokin D.Y."/>
            <person name="Kublanov I.V."/>
            <person name="Gavrilov S.N."/>
            <person name="Rojo D."/>
            <person name="Roman P."/>
            <person name="Golyshin P.N."/>
            <person name="Slepak V.Z."/>
            <person name="Smedile F."/>
            <person name="Ferrer M."/>
            <person name="Messina E."/>
            <person name="La Cono V."/>
            <person name="Yakimov M.M."/>
        </authorList>
    </citation>
    <scope>NUCLEOTIDE SEQUENCE [LARGE SCALE GENOMIC DNA]</scope>
    <source>
        <strain evidence="2 5">HSR2</strain>
    </source>
</reference>
<gene>
    <name evidence="3" type="ORF">HLASA_0182</name>
    <name evidence="2" type="ORF">HLASF_0182</name>
</gene>
<reference evidence="4" key="2">
    <citation type="submission" date="2015-05" db="EMBL/GenBank/DDBJ databases">
        <title>Complete genome sequence of Halanaeroarchaeum sulfurireducens type strain M27-SA2, a sulfate-reducer haloarchaeon from marine anoxic lake Medee.</title>
        <authorList>
            <person name="Messina E."/>
            <person name="Kublanov I.V."/>
            <person name="Toshchakov S."/>
            <person name="Arcadi E."/>
            <person name="La Spada G."/>
            <person name="La Cono V."/>
            <person name="Yakimov M.M."/>
        </authorList>
    </citation>
    <scope>NUCLEOTIDE SEQUENCE [LARGE SCALE GENOMIC DNA]</scope>
    <source>
        <strain evidence="4">M27-SA2</strain>
    </source>
</reference>
<name>A0A0F7PAP4_9EURY</name>
<organism evidence="2 5">
    <name type="scientific">Halanaeroarchaeum sulfurireducens</name>
    <dbReference type="NCBI Taxonomy" id="1604004"/>
    <lineage>
        <taxon>Archaea</taxon>
        <taxon>Methanobacteriati</taxon>
        <taxon>Methanobacteriota</taxon>
        <taxon>Stenosarchaea group</taxon>
        <taxon>Halobacteria</taxon>
        <taxon>Halobacteriales</taxon>
        <taxon>Halobacteriaceae</taxon>
        <taxon>Halanaeroarchaeum</taxon>
    </lineage>
</organism>
<reference evidence="3 4" key="3">
    <citation type="journal article" date="2016" name="Stand. Genomic Sci.">
        <title>Complete genome sequence of 'Halanaeroarchaeum sulfurireducens' M27-SA2, a sulfur-reducing and acetate-oxidizing haloarchaeon from the deep-sea hypersaline anoxic lake Medee.</title>
        <authorList>
            <person name="Messina E."/>
            <person name="Sorokin D.Y."/>
            <person name="Kublanov I.V."/>
            <person name="Toshchakov S."/>
            <person name="Lopatina A."/>
            <person name="Arcadi E."/>
            <person name="Smedile F."/>
            <person name="La Spada G."/>
            <person name="La Cono V."/>
            <person name="Yakimov M.M."/>
        </authorList>
    </citation>
    <scope>NUCLEOTIDE SEQUENCE [LARGE SCALE GENOMIC DNA]</scope>
    <source>
        <strain evidence="3 4">M27-SA2</strain>
    </source>
</reference>
<proteinExistence type="predicted"/>